<accession>A0ABS4F9V6</accession>
<name>A0ABS4F9V6_9BACL</name>
<dbReference type="GeneID" id="95404151"/>
<comment type="caution">
    <text evidence="1">The sequence shown here is derived from an EMBL/GenBank/DDBJ whole genome shotgun (WGS) entry which is preliminary data.</text>
</comment>
<proteinExistence type="predicted"/>
<dbReference type="Proteomes" id="UP000706926">
    <property type="component" value="Unassembled WGS sequence"/>
</dbReference>
<evidence type="ECO:0000313" key="1">
    <source>
        <dbReference type="EMBL" id="MBP1893039.1"/>
    </source>
</evidence>
<organism evidence="1 2">
    <name type="scientific">Paenibacillus lactis</name>
    <dbReference type="NCBI Taxonomy" id="228574"/>
    <lineage>
        <taxon>Bacteria</taxon>
        <taxon>Bacillati</taxon>
        <taxon>Bacillota</taxon>
        <taxon>Bacilli</taxon>
        <taxon>Bacillales</taxon>
        <taxon>Paenibacillaceae</taxon>
        <taxon>Paenibacillus</taxon>
    </lineage>
</organism>
<reference evidence="1 2" key="1">
    <citation type="submission" date="2021-03" db="EMBL/GenBank/DDBJ databases">
        <title>Genomic Encyclopedia of Type Strains, Phase IV (KMG-IV): sequencing the most valuable type-strain genomes for metagenomic binning, comparative biology and taxonomic classification.</title>
        <authorList>
            <person name="Goeker M."/>
        </authorList>
    </citation>
    <scope>NUCLEOTIDE SEQUENCE [LARGE SCALE GENOMIC DNA]</scope>
    <source>
        <strain evidence="1 2">DSM 15596</strain>
    </source>
</reference>
<dbReference type="EMBL" id="JAGGKI010000004">
    <property type="protein sequence ID" value="MBP1893039.1"/>
    <property type="molecule type" value="Genomic_DNA"/>
</dbReference>
<gene>
    <name evidence="1" type="ORF">J2Z18_002141</name>
</gene>
<protein>
    <submittedName>
        <fullName evidence="1">Uncharacterized protein</fullName>
    </submittedName>
</protein>
<dbReference type="RefSeq" id="WP_210094685.1">
    <property type="nucleotide sequence ID" value="NZ_DMBX01000007.1"/>
</dbReference>
<evidence type="ECO:0000313" key="2">
    <source>
        <dbReference type="Proteomes" id="UP000706926"/>
    </source>
</evidence>
<sequence length="53" mass="5778">MIRIGVFSGSGRLSKLEPVIIKGTASTFDSLNTNRLAILEDKPATNKREEQSS</sequence>
<keyword evidence="2" id="KW-1185">Reference proteome</keyword>